<sequence>MKKLGNELTLILLMTDGNDYTAQDLCNQLNCTRRNLYYYLQFLRDYGFEVIKKGDYYRLSLQSPFFERLAIALNFTGKEAATMYELAESSGAKKTLLQSIQKKLARAYDLRLYTDSRYKRKQQQHLEDLSMAIQAHKVVCLHHYSSPHSHTYKDRKVEPFALLNNDQEVRCYEYASKCNKTFKLSRIGHVEVYEENWTCEAEHRPFFTDIFGFCAEELHSVSIIMGQLAYHLLTEEYPQSVSFITPIDDYHWRLQAHVASYIGVGRFVIGLYDDIEVEGDEGFKAYLHTRIQKLLQHEA</sequence>
<dbReference type="STRING" id="28136.SAMN02745202_00134"/>
<proteinExistence type="predicted"/>
<dbReference type="RefSeq" id="WP_078805391.1">
    <property type="nucleotide sequence ID" value="NZ_FUXK01000001.1"/>
</dbReference>
<organism evidence="2 3">
    <name type="scientific">Segatella oulorum</name>
    <dbReference type="NCBI Taxonomy" id="28136"/>
    <lineage>
        <taxon>Bacteria</taxon>
        <taxon>Pseudomonadati</taxon>
        <taxon>Bacteroidota</taxon>
        <taxon>Bacteroidia</taxon>
        <taxon>Bacteroidales</taxon>
        <taxon>Prevotellaceae</taxon>
        <taxon>Segatella</taxon>
    </lineage>
</organism>
<dbReference type="InterPro" id="IPR036388">
    <property type="entry name" value="WH-like_DNA-bd_sf"/>
</dbReference>
<evidence type="ECO:0000313" key="3">
    <source>
        <dbReference type="Proteomes" id="UP000190065"/>
    </source>
</evidence>
<feature type="domain" description="WYL" evidence="1">
    <location>
        <begin position="125"/>
        <end position="192"/>
    </location>
</feature>
<dbReference type="PROSITE" id="PS52050">
    <property type="entry name" value="WYL"/>
    <property type="match status" value="1"/>
</dbReference>
<dbReference type="eggNOG" id="COG2378">
    <property type="taxonomic scope" value="Bacteria"/>
</dbReference>
<dbReference type="InterPro" id="IPR036390">
    <property type="entry name" value="WH_DNA-bd_sf"/>
</dbReference>
<keyword evidence="2" id="KW-0238">DNA-binding</keyword>
<dbReference type="Proteomes" id="UP000190065">
    <property type="component" value="Unassembled WGS sequence"/>
</dbReference>
<dbReference type="SUPFAM" id="SSF46785">
    <property type="entry name" value="Winged helix' DNA-binding domain"/>
    <property type="match status" value="1"/>
</dbReference>
<reference evidence="2 3" key="1">
    <citation type="submission" date="2017-02" db="EMBL/GenBank/DDBJ databases">
        <authorList>
            <person name="Peterson S.W."/>
        </authorList>
    </citation>
    <scope>NUCLEOTIDE SEQUENCE [LARGE SCALE GENOMIC DNA]</scope>
    <source>
        <strain evidence="2 3">ATCC 43324</strain>
    </source>
</reference>
<dbReference type="InterPro" id="IPR051534">
    <property type="entry name" value="CBASS_pafABC_assoc_protein"/>
</dbReference>
<gene>
    <name evidence="2" type="ORF">SAMN02745202_00134</name>
</gene>
<dbReference type="Pfam" id="PF13280">
    <property type="entry name" value="WYL"/>
    <property type="match status" value="1"/>
</dbReference>
<dbReference type="EMBL" id="FUXK01000001">
    <property type="protein sequence ID" value="SJZ43955.1"/>
    <property type="molecule type" value="Genomic_DNA"/>
</dbReference>
<dbReference type="AlphaFoldDB" id="A0A1T4KNG2"/>
<evidence type="ECO:0000259" key="1">
    <source>
        <dbReference type="Pfam" id="PF13280"/>
    </source>
</evidence>
<dbReference type="GO" id="GO:0003677">
    <property type="term" value="F:DNA binding"/>
    <property type="evidence" value="ECO:0007669"/>
    <property type="project" value="UniProtKB-KW"/>
</dbReference>
<dbReference type="PANTHER" id="PTHR34580">
    <property type="match status" value="1"/>
</dbReference>
<evidence type="ECO:0000313" key="2">
    <source>
        <dbReference type="EMBL" id="SJZ43955.1"/>
    </source>
</evidence>
<name>A0A1T4KNG2_9BACT</name>
<dbReference type="InterPro" id="IPR026881">
    <property type="entry name" value="WYL_dom"/>
</dbReference>
<protein>
    <submittedName>
        <fullName evidence="2">Predicted DNA-binding transcriptional regulator YafY, contains an HTH and WYL domains</fullName>
    </submittedName>
</protein>
<dbReference type="PANTHER" id="PTHR34580:SF1">
    <property type="entry name" value="PROTEIN PAFC"/>
    <property type="match status" value="1"/>
</dbReference>
<accession>A0A1T4KNG2</accession>
<dbReference type="Gene3D" id="1.10.10.10">
    <property type="entry name" value="Winged helix-like DNA-binding domain superfamily/Winged helix DNA-binding domain"/>
    <property type="match status" value="1"/>
</dbReference>